<keyword evidence="2" id="KW-1185">Reference proteome</keyword>
<evidence type="ECO:0008006" key="3">
    <source>
        <dbReference type="Google" id="ProtNLM"/>
    </source>
</evidence>
<organism evidence="1 2">
    <name type="scientific">Flaviaesturariibacter amylovorans</name>
    <dbReference type="NCBI Taxonomy" id="1084520"/>
    <lineage>
        <taxon>Bacteria</taxon>
        <taxon>Pseudomonadati</taxon>
        <taxon>Bacteroidota</taxon>
        <taxon>Chitinophagia</taxon>
        <taxon>Chitinophagales</taxon>
        <taxon>Chitinophagaceae</taxon>
        <taxon>Flaviaestuariibacter</taxon>
    </lineage>
</organism>
<dbReference type="Proteomes" id="UP001501725">
    <property type="component" value="Unassembled WGS sequence"/>
</dbReference>
<evidence type="ECO:0000313" key="2">
    <source>
        <dbReference type="Proteomes" id="UP001501725"/>
    </source>
</evidence>
<accession>A0ABP8HBA1</accession>
<protein>
    <recommendedName>
        <fullName evidence="3">Inovirus Gp2 family protein</fullName>
    </recommendedName>
</protein>
<gene>
    <name evidence="1" type="ORF">GCM10023184_32130</name>
</gene>
<comment type="caution">
    <text evidence="1">The sequence shown here is derived from an EMBL/GenBank/DDBJ whole genome shotgun (WGS) entry which is preliminary data.</text>
</comment>
<dbReference type="EMBL" id="BAABGY010000009">
    <property type="protein sequence ID" value="GAA4336717.1"/>
    <property type="molecule type" value="Genomic_DNA"/>
</dbReference>
<sequence>MNKKKYLNTSILSTANAFDPTDAGLEAASAHQGLTITIDQKHLASQDQNQFVLTGTTADNAILYYDIKAFSKHFEISEAAIRRVIACIKTRWRYEYCLSYGYKHFVSPMILLLLKRRRKGLRNAEYASFLHRYTWSTVGSIRFREPFSADRCRVIMERLGKKLAAAFPTVVNYYFYVTEENCGKDGFHNHFVYGNHALPENEAVVSIVNRHLEYYGGRYEKKSVVEKMDQKDYFLEYLVKQMHRMPDHYNWLHSNLFK</sequence>
<proteinExistence type="predicted"/>
<reference evidence="2" key="1">
    <citation type="journal article" date="2019" name="Int. J. Syst. Evol. Microbiol.">
        <title>The Global Catalogue of Microorganisms (GCM) 10K type strain sequencing project: providing services to taxonomists for standard genome sequencing and annotation.</title>
        <authorList>
            <consortium name="The Broad Institute Genomics Platform"/>
            <consortium name="The Broad Institute Genome Sequencing Center for Infectious Disease"/>
            <person name="Wu L."/>
            <person name="Ma J."/>
        </authorList>
    </citation>
    <scope>NUCLEOTIDE SEQUENCE [LARGE SCALE GENOMIC DNA]</scope>
    <source>
        <strain evidence="2">JCM 17919</strain>
    </source>
</reference>
<evidence type="ECO:0000313" key="1">
    <source>
        <dbReference type="EMBL" id="GAA4336717.1"/>
    </source>
</evidence>
<name>A0ABP8HBA1_9BACT</name>